<dbReference type="InterPro" id="IPR002885">
    <property type="entry name" value="PPR_rpt"/>
</dbReference>
<protein>
    <recommendedName>
        <fullName evidence="4">Pentatricopeptide repeat-containing protein</fullName>
    </recommendedName>
</protein>
<dbReference type="EMBL" id="JAVXUP010002430">
    <property type="protein sequence ID" value="KAK3003354.1"/>
    <property type="molecule type" value="Genomic_DNA"/>
</dbReference>
<comment type="caution">
    <text evidence="2">The sequence shown here is derived from an EMBL/GenBank/DDBJ whole genome shotgun (WGS) entry which is preliminary data.</text>
</comment>
<dbReference type="PANTHER" id="PTHR47926">
    <property type="entry name" value="PENTATRICOPEPTIDE REPEAT-CONTAINING PROTEIN"/>
    <property type="match status" value="1"/>
</dbReference>
<sequence>MHAHVIRNGSDYQVSVPNSIIDMYCKFDCLVAAQQIFDSVTNKTVVSWSSMIKGYFYDAFSIFMKMKLDGFKVDSITLINQVKYLHGYSVKGGLYLMQSVNTALLVSSAKCGRLEIARKLFDEEEITNKVIITWNSMISSYSKHGN</sequence>
<organism evidence="2 3">
    <name type="scientific">Escallonia herrerae</name>
    <dbReference type="NCBI Taxonomy" id="1293975"/>
    <lineage>
        <taxon>Eukaryota</taxon>
        <taxon>Viridiplantae</taxon>
        <taxon>Streptophyta</taxon>
        <taxon>Embryophyta</taxon>
        <taxon>Tracheophyta</taxon>
        <taxon>Spermatophyta</taxon>
        <taxon>Magnoliopsida</taxon>
        <taxon>eudicotyledons</taxon>
        <taxon>Gunneridae</taxon>
        <taxon>Pentapetalae</taxon>
        <taxon>asterids</taxon>
        <taxon>campanulids</taxon>
        <taxon>Escalloniales</taxon>
        <taxon>Escalloniaceae</taxon>
        <taxon>Escallonia</taxon>
    </lineage>
</organism>
<evidence type="ECO:0008006" key="4">
    <source>
        <dbReference type="Google" id="ProtNLM"/>
    </source>
</evidence>
<dbReference type="InterPro" id="IPR046960">
    <property type="entry name" value="PPR_At4g14850-like_plant"/>
</dbReference>
<accession>A0AA88VAA3</accession>
<dbReference type="AlphaFoldDB" id="A0AA88VAA3"/>
<dbReference type="Gene3D" id="1.25.40.10">
    <property type="entry name" value="Tetratricopeptide repeat domain"/>
    <property type="match status" value="2"/>
</dbReference>
<dbReference type="GO" id="GO:0003723">
    <property type="term" value="F:RNA binding"/>
    <property type="evidence" value="ECO:0007669"/>
    <property type="project" value="InterPro"/>
</dbReference>
<evidence type="ECO:0000313" key="3">
    <source>
        <dbReference type="Proteomes" id="UP001188597"/>
    </source>
</evidence>
<proteinExistence type="predicted"/>
<keyword evidence="3" id="KW-1185">Reference proteome</keyword>
<reference evidence="2" key="1">
    <citation type="submission" date="2022-12" db="EMBL/GenBank/DDBJ databases">
        <title>Draft genome assemblies for two species of Escallonia (Escalloniales).</title>
        <authorList>
            <person name="Chanderbali A."/>
            <person name="Dervinis C."/>
            <person name="Anghel I."/>
            <person name="Soltis D."/>
            <person name="Soltis P."/>
            <person name="Zapata F."/>
        </authorList>
    </citation>
    <scope>NUCLEOTIDE SEQUENCE</scope>
    <source>
        <strain evidence="2">UCBG64.0493</strain>
        <tissue evidence="2">Leaf</tissue>
    </source>
</reference>
<name>A0AA88VAA3_9ASTE</name>
<evidence type="ECO:0000313" key="2">
    <source>
        <dbReference type="EMBL" id="KAK3003354.1"/>
    </source>
</evidence>
<evidence type="ECO:0000256" key="1">
    <source>
        <dbReference type="ARBA" id="ARBA00022737"/>
    </source>
</evidence>
<dbReference type="InterPro" id="IPR011990">
    <property type="entry name" value="TPR-like_helical_dom_sf"/>
</dbReference>
<dbReference type="Pfam" id="PF01535">
    <property type="entry name" value="PPR"/>
    <property type="match status" value="2"/>
</dbReference>
<keyword evidence="1" id="KW-0677">Repeat</keyword>
<dbReference type="Proteomes" id="UP001188597">
    <property type="component" value="Unassembled WGS sequence"/>
</dbReference>
<dbReference type="GO" id="GO:0009451">
    <property type="term" value="P:RNA modification"/>
    <property type="evidence" value="ECO:0007669"/>
    <property type="project" value="InterPro"/>
</dbReference>
<gene>
    <name evidence="2" type="ORF">RJ639_019518</name>
</gene>